<gene>
    <name evidence="2" type="ORF">ACFPM8_08110</name>
</gene>
<protein>
    <submittedName>
        <fullName evidence="2">Uncharacterized protein</fullName>
    </submittedName>
</protein>
<name>A0ABW0M6Y0_9BURK</name>
<evidence type="ECO:0000313" key="2">
    <source>
        <dbReference type="EMBL" id="MFC5473923.1"/>
    </source>
</evidence>
<feature type="chain" id="PRO_5047068213" evidence="1">
    <location>
        <begin position="18"/>
        <end position="143"/>
    </location>
</feature>
<comment type="caution">
    <text evidence="2">The sequence shown here is derived from an EMBL/GenBank/DDBJ whole genome shotgun (WGS) entry which is preliminary data.</text>
</comment>
<evidence type="ECO:0000256" key="1">
    <source>
        <dbReference type="SAM" id="SignalP"/>
    </source>
</evidence>
<dbReference type="Proteomes" id="UP001596045">
    <property type="component" value="Unassembled WGS sequence"/>
</dbReference>
<dbReference type="RefSeq" id="WP_378996888.1">
    <property type="nucleotide sequence ID" value="NZ_JBHSMT010000013.1"/>
</dbReference>
<dbReference type="EMBL" id="JBHSMT010000013">
    <property type="protein sequence ID" value="MFC5473923.1"/>
    <property type="molecule type" value="Genomic_DNA"/>
</dbReference>
<keyword evidence="1" id="KW-0732">Signal</keyword>
<keyword evidence="3" id="KW-1185">Reference proteome</keyword>
<accession>A0ABW0M6Y0</accession>
<sequence>MKHIVLILILSALSLTAAAQTASDNQTVEVTGPTLRIDLPSQYHRMQPEEFYDYMRSYDLSNGMTLNLFYRGRQMYAEVEDQGRHEIVSTASNVFVALDKQLKMTINLRGDNDASGELLMVVPAQHLANGGVIGERLMVVALH</sequence>
<evidence type="ECO:0000313" key="3">
    <source>
        <dbReference type="Proteomes" id="UP001596045"/>
    </source>
</evidence>
<organism evidence="2 3">
    <name type="scientific">Paraherbaspirillum soli</name>
    <dbReference type="NCBI Taxonomy" id="631222"/>
    <lineage>
        <taxon>Bacteria</taxon>
        <taxon>Pseudomonadati</taxon>
        <taxon>Pseudomonadota</taxon>
        <taxon>Betaproteobacteria</taxon>
        <taxon>Burkholderiales</taxon>
        <taxon>Oxalobacteraceae</taxon>
        <taxon>Paraherbaspirillum</taxon>
    </lineage>
</organism>
<reference evidence="3" key="1">
    <citation type="journal article" date="2019" name="Int. J. Syst. Evol. Microbiol.">
        <title>The Global Catalogue of Microorganisms (GCM) 10K type strain sequencing project: providing services to taxonomists for standard genome sequencing and annotation.</title>
        <authorList>
            <consortium name="The Broad Institute Genomics Platform"/>
            <consortium name="The Broad Institute Genome Sequencing Center for Infectious Disease"/>
            <person name="Wu L."/>
            <person name="Ma J."/>
        </authorList>
    </citation>
    <scope>NUCLEOTIDE SEQUENCE [LARGE SCALE GENOMIC DNA]</scope>
    <source>
        <strain evidence="3">JCM 17066</strain>
    </source>
</reference>
<proteinExistence type="predicted"/>
<feature type="signal peptide" evidence="1">
    <location>
        <begin position="1"/>
        <end position="17"/>
    </location>
</feature>